<dbReference type="Pfam" id="PF23083">
    <property type="entry name" value="FF_RHG35_4th"/>
    <property type="match status" value="1"/>
</dbReference>
<dbReference type="GO" id="GO:0012505">
    <property type="term" value="C:endomembrane system"/>
    <property type="evidence" value="ECO:0007669"/>
    <property type="project" value="UniProtKB-SubCell"/>
</dbReference>
<feature type="non-terminal residue" evidence="13">
    <location>
        <position position="1"/>
    </location>
</feature>
<keyword evidence="8" id="KW-0966">Cell projection</keyword>
<dbReference type="Proteomes" id="UP000534107">
    <property type="component" value="Unassembled WGS sequence"/>
</dbReference>
<dbReference type="InterPro" id="IPR039007">
    <property type="entry name" value="pG1"/>
</dbReference>
<dbReference type="PROSITE" id="PS51853">
    <property type="entry name" value="PG2"/>
    <property type="match status" value="1"/>
</dbReference>
<dbReference type="SUPFAM" id="SSF81698">
    <property type="entry name" value="FF domain"/>
    <property type="match status" value="1"/>
</dbReference>
<dbReference type="InterPro" id="IPR057284">
    <property type="entry name" value="FF_RHG35_4th"/>
</dbReference>
<accession>A0A7K9HH35</accession>
<dbReference type="Gene3D" id="1.10.10.440">
    <property type="entry name" value="FF domain"/>
    <property type="match status" value="2"/>
</dbReference>
<feature type="non-terminal residue" evidence="13">
    <location>
        <position position="696"/>
    </location>
</feature>
<reference evidence="13 14" key="1">
    <citation type="submission" date="2019-09" db="EMBL/GenBank/DDBJ databases">
        <title>Bird 10,000 Genomes (B10K) Project - Family phase.</title>
        <authorList>
            <person name="Zhang G."/>
        </authorList>
    </citation>
    <scope>NUCLEOTIDE SEQUENCE [LARGE SCALE GENOMIC DNA]</scope>
    <source>
        <strain evidence="13">B10K-DU-001-16</strain>
        <tissue evidence="13">Muscle</tissue>
    </source>
</reference>
<evidence type="ECO:0000256" key="8">
    <source>
        <dbReference type="ARBA" id="ARBA00023273"/>
    </source>
</evidence>
<feature type="domain" description="FF" evidence="10">
    <location>
        <begin position="248"/>
        <end position="302"/>
    </location>
</feature>
<sequence>AATKLASAEKLMYFCTDQLGLEQDFEQKQMPEGKLLVDGFLLCVDVSRGMNRNFDEQLKFVSNLYNQLAKTKKAVVVVLTKCDEGVERYIRDAHAFALSKKNLQVVETSARSNVNVELAFSTLVQLIDRSRAKAKIIPYFEALKQQSQQIAAAKDKYEWLVGRIVKSHNESWPSVSCKMQSSPEYQDYVYLEGTPKAKKLFLQHVLRLKLEHIERRRKLYLATLPQAFEALIPDLDEIDHLSYGKVEKLLESKQDFLKWFVVLEETPWDATSHIDNMENERIPFDLMESQAAEQLYETHLEKLRNERKRAEMRRAFKENLESSPFITPGKPWEEARSFIMNEDFYLWLEESTYMDIYSKHQKQIIDKAKEDFQELLLEYSELFYELELDAKPSKEKMGVIQDVLGEEQRFKALQKLQAERDALILKHIHFVYHPTKETCPSCPLCVDSRVEQLLASRFSRASERNQKNLLSEAAIDRINLVILGKDGLARELANEIRALCTNDDKYVLEGKMYELALRPIEGNVRLPVNAFQTPTFQPHGCLCLYNSKESLSYVVESIEKSRESSVGRRDSPLGQLPLTLILVNKRGDPSGDTLHSLIQQGQHIASKLQCVFLDPASAGIGYGRNINEKHISQVLKGLLDSKRNLNLLSSTSSIKELAEVELRIVLCLMCGDPFNPDDVLLPILQAQASRAAPGGA</sequence>
<dbReference type="PANTHER" id="PTHR46005">
    <property type="entry name" value="RHO GTPASE-ACTIVATING PROTEIN 190"/>
    <property type="match status" value="1"/>
</dbReference>
<dbReference type="GO" id="GO:0042995">
    <property type="term" value="C:cell projection"/>
    <property type="evidence" value="ECO:0007669"/>
    <property type="project" value="UniProtKB-SubCell"/>
</dbReference>
<organism evidence="13 14">
    <name type="scientific">Bucco capensis</name>
    <name type="common">collared puffbird</name>
    <dbReference type="NCBI Taxonomy" id="135168"/>
    <lineage>
        <taxon>Eukaryota</taxon>
        <taxon>Metazoa</taxon>
        <taxon>Chordata</taxon>
        <taxon>Craniata</taxon>
        <taxon>Vertebrata</taxon>
        <taxon>Euteleostomi</taxon>
        <taxon>Archelosauria</taxon>
        <taxon>Archosauria</taxon>
        <taxon>Dinosauria</taxon>
        <taxon>Saurischia</taxon>
        <taxon>Theropoda</taxon>
        <taxon>Coelurosauria</taxon>
        <taxon>Aves</taxon>
        <taxon>Neognathae</taxon>
        <taxon>Neoaves</taxon>
        <taxon>Telluraves</taxon>
        <taxon>Coraciimorphae</taxon>
        <taxon>Piciformes</taxon>
        <taxon>Bucconidae</taxon>
        <taxon>Bucco</taxon>
    </lineage>
</organism>
<dbReference type="InterPro" id="IPR036517">
    <property type="entry name" value="FF_domain_sf"/>
</dbReference>
<comment type="subcellular location">
    <subcellularLocation>
        <location evidence="2">Cell projection</location>
    </subcellularLocation>
    <subcellularLocation>
        <location evidence="3">Cytoplasm</location>
    </subcellularLocation>
    <subcellularLocation>
        <location evidence="1">Endomembrane system</location>
    </subcellularLocation>
</comment>
<evidence type="ECO:0000256" key="2">
    <source>
        <dbReference type="ARBA" id="ARBA00004316"/>
    </source>
</evidence>
<evidence type="ECO:0000256" key="3">
    <source>
        <dbReference type="ARBA" id="ARBA00004496"/>
    </source>
</evidence>
<dbReference type="PROSITE" id="PS51676">
    <property type="entry name" value="FF"/>
    <property type="match status" value="3"/>
</dbReference>
<name>A0A7K9HH35_9PICI</name>
<dbReference type="GO" id="GO:0003924">
    <property type="term" value="F:GTPase activity"/>
    <property type="evidence" value="ECO:0007669"/>
    <property type="project" value="InterPro"/>
</dbReference>
<dbReference type="InterPro" id="IPR002713">
    <property type="entry name" value="FF_domain"/>
</dbReference>
<keyword evidence="4" id="KW-0343">GTPase activation</keyword>
<dbReference type="PROSITE" id="PS51852">
    <property type="entry name" value="PG1"/>
    <property type="match status" value="1"/>
</dbReference>
<feature type="coiled-coil region" evidence="9">
    <location>
        <begin position="286"/>
        <end position="320"/>
    </location>
</feature>
<dbReference type="InterPro" id="IPR051978">
    <property type="entry name" value="Rho-GAP_domain"/>
</dbReference>
<evidence type="ECO:0000313" key="14">
    <source>
        <dbReference type="Proteomes" id="UP000534107"/>
    </source>
</evidence>
<dbReference type="InterPro" id="IPR001806">
    <property type="entry name" value="Small_GTPase"/>
</dbReference>
<evidence type="ECO:0000313" key="13">
    <source>
        <dbReference type="EMBL" id="NXH12355.1"/>
    </source>
</evidence>
<dbReference type="Pfam" id="PF00071">
    <property type="entry name" value="Ras"/>
    <property type="match status" value="1"/>
</dbReference>
<dbReference type="Pfam" id="PF19518">
    <property type="entry name" value="RhoGAP_pG1_pG2"/>
    <property type="match status" value="1"/>
</dbReference>
<dbReference type="EMBL" id="VWZO01005454">
    <property type="protein sequence ID" value="NXH12355.1"/>
    <property type="molecule type" value="Genomic_DNA"/>
</dbReference>
<evidence type="ECO:0000259" key="11">
    <source>
        <dbReference type="PROSITE" id="PS51852"/>
    </source>
</evidence>
<evidence type="ECO:0000256" key="9">
    <source>
        <dbReference type="SAM" id="Coils"/>
    </source>
</evidence>
<dbReference type="InterPro" id="IPR045786">
    <property type="entry name" value="RhoGAP_pG1_pG2"/>
</dbReference>
<dbReference type="SUPFAM" id="SSF52540">
    <property type="entry name" value="P-loop containing nucleoside triphosphate hydrolases"/>
    <property type="match status" value="1"/>
</dbReference>
<dbReference type="InterPro" id="IPR027417">
    <property type="entry name" value="P-loop_NTPase"/>
</dbReference>
<dbReference type="GO" id="GO:0005829">
    <property type="term" value="C:cytosol"/>
    <property type="evidence" value="ECO:0007669"/>
    <property type="project" value="TreeGrafter"/>
</dbReference>
<dbReference type="GO" id="GO:0005096">
    <property type="term" value="F:GTPase activator activity"/>
    <property type="evidence" value="ECO:0007669"/>
    <property type="project" value="UniProtKB-KW"/>
</dbReference>
<keyword evidence="7" id="KW-0547">Nucleotide-binding</keyword>
<feature type="domain" description="FF" evidence="10">
    <location>
        <begin position="365"/>
        <end position="430"/>
    </location>
</feature>
<evidence type="ECO:0000256" key="5">
    <source>
        <dbReference type="ARBA" id="ARBA00022490"/>
    </source>
</evidence>
<evidence type="ECO:0000256" key="1">
    <source>
        <dbReference type="ARBA" id="ARBA00004308"/>
    </source>
</evidence>
<dbReference type="InterPro" id="IPR039006">
    <property type="entry name" value="RhoGAP_pG2"/>
</dbReference>
<keyword evidence="14" id="KW-1185">Reference proteome</keyword>
<comment type="caution">
    <text evidence="13">The sequence shown here is derived from an EMBL/GenBank/DDBJ whole genome shotgun (WGS) entry which is preliminary data.</text>
</comment>
<evidence type="ECO:0000256" key="6">
    <source>
        <dbReference type="ARBA" id="ARBA00022737"/>
    </source>
</evidence>
<feature type="domain" description="PG2 pseudoGTPase" evidence="12">
    <location>
        <begin position="663"/>
        <end position="696"/>
    </location>
</feature>
<feature type="domain" description="FF" evidence="10">
    <location>
        <begin position="309"/>
        <end position="363"/>
    </location>
</feature>
<dbReference type="FunFam" id="1.10.10.440:FF:000007">
    <property type="entry name" value="Putative rho GTPase-activating protein 5"/>
    <property type="match status" value="1"/>
</dbReference>
<evidence type="ECO:0000259" key="12">
    <source>
        <dbReference type="PROSITE" id="PS51853"/>
    </source>
</evidence>
<feature type="domain" description="PG1 pseudoGTPase" evidence="11">
    <location>
        <begin position="472"/>
        <end position="647"/>
    </location>
</feature>
<dbReference type="GO" id="GO:0050770">
    <property type="term" value="P:regulation of axonogenesis"/>
    <property type="evidence" value="ECO:0007669"/>
    <property type="project" value="TreeGrafter"/>
</dbReference>
<keyword evidence="9" id="KW-0175">Coiled coil</keyword>
<evidence type="ECO:0000256" key="7">
    <source>
        <dbReference type="ARBA" id="ARBA00022741"/>
    </source>
</evidence>
<evidence type="ECO:0000259" key="10">
    <source>
        <dbReference type="PROSITE" id="PS51676"/>
    </source>
</evidence>
<evidence type="ECO:0000256" key="4">
    <source>
        <dbReference type="ARBA" id="ARBA00022468"/>
    </source>
</evidence>
<protein>
    <submittedName>
        <fullName evidence="13">RHG35 protein</fullName>
    </submittedName>
</protein>
<dbReference type="SMART" id="SM00441">
    <property type="entry name" value="FF"/>
    <property type="match status" value="4"/>
</dbReference>
<dbReference type="AlphaFoldDB" id="A0A7K9HH35"/>
<dbReference type="GO" id="GO:0007266">
    <property type="term" value="P:Rho protein signal transduction"/>
    <property type="evidence" value="ECO:0007669"/>
    <property type="project" value="TreeGrafter"/>
</dbReference>
<dbReference type="OrthoDB" id="9994905at2759"/>
<dbReference type="PANTHER" id="PTHR46005:SF1">
    <property type="entry name" value="RHO GTPASE-ACTIVATING PROTEIN 35"/>
    <property type="match status" value="1"/>
</dbReference>
<dbReference type="GO" id="GO:0005525">
    <property type="term" value="F:GTP binding"/>
    <property type="evidence" value="ECO:0007669"/>
    <property type="project" value="InterPro"/>
</dbReference>
<dbReference type="InterPro" id="IPR032835">
    <property type="entry name" value="RhoGAP-FF1"/>
</dbReference>
<dbReference type="GO" id="GO:0008361">
    <property type="term" value="P:regulation of cell size"/>
    <property type="evidence" value="ECO:0007669"/>
    <property type="project" value="TreeGrafter"/>
</dbReference>
<dbReference type="Pfam" id="PF16512">
    <property type="entry name" value="RhoGAP-FF1"/>
    <property type="match status" value="1"/>
</dbReference>
<gene>
    <name evidence="13" type="primary">Arhgap35</name>
    <name evidence="13" type="ORF">BUCCAP_R08532</name>
</gene>
<proteinExistence type="predicted"/>
<keyword evidence="6" id="KW-0677">Repeat</keyword>
<dbReference type="CDD" id="cd22221">
    <property type="entry name" value="pseudoGTPaseD_p190RhoGAP-A"/>
    <property type="match status" value="1"/>
</dbReference>
<dbReference type="Gene3D" id="3.40.50.300">
    <property type="entry name" value="P-loop containing nucleotide triphosphate hydrolases"/>
    <property type="match status" value="1"/>
</dbReference>
<keyword evidence="5" id="KW-0963">Cytoplasm</keyword>